<protein>
    <submittedName>
        <fullName evidence="2">Uncharacterized protein</fullName>
    </submittedName>
</protein>
<evidence type="ECO:0000256" key="1">
    <source>
        <dbReference type="SAM" id="MobiDB-lite"/>
    </source>
</evidence>
<evidence type="ECO:0000313" key="3">
    <source>
        <dbReference type="Proteomes" id="UP001219525"/>
    </source>
</evidence>
<dbReference type="Proteomes" id="UP001219525">
    <property type="component" value="Unassembled WGS sequence"/>
</dbReference>
<organism evidence="2 3">
    <name type="scientific">Mycena pura</name>
    <dbReference type="NCBI Taxonomy" id="153505"/>
    <lineage>
        <taxon>Eukaryota</taxon>
        <taxon>Fungi</taxon>
        <taxon>Dikarya</taxon>
        <taxon>Basidiomycota</taxon>
        <taxon>Agaricomycotina</taxon>
        <taxon>Agaricomycetes</taxon>
        <taxon>Agaricomycetidae</taxon>
        <taxon>Agaricales</taxon>
        <taxon>Marasmiineae</taxon>
        <taxon>Mycenaceae</taxon>
        <taxon>Mycena</taxon>
    </lineage>
</organism>
<dbReference type="AlphaFoldDB" id="A0AAD6Y4L6"/>
<gene>
    <name evidence="2" type="ORF">GGX14DRAFT_401663</name>
</gene>
<comment type="caution">
    <text evidence="2">The sequence shown here is derived from an EMBL/GenBank/DDBJ whole genome shotgun (WGS) entry which is preliminary data.</text>
</comment>
<feature type="region of interest" description="Disordered" evidence="1">
    <location>
        <begin position="523"/>
        <end position="558"/>
    </location>
</feature>
<accession>A0AAD6Y4L6</accession>
<reference evidence="2" key="1">
    <citation type="submission" date="2023-03" db="EMBL/GenBank/DDBJ databases">
        <title>Massive genome expansion in bonnet fungi (Mycena s.s.) driven by repeated elements and novel gene families across ecological guilds.</title>
        <authorList>
            <consortium name="Lawrence Berkeley National Laboratory"/>
            <person name="Harder C.B."/>
            <person name="Miyauchi S."/>
            <person name="Viragh M."/>
            <person name="Kuo A."/>
            <person name="Thoen E."/>
            <person name="Andreopoulos B."/>
            <person name="Lu D."/>
            <person name="Skrede I."/>
            <person name="Drula E."/>
            <person name="Henrissat B."/>
            <person name="Morin E."/>
            <person name="Kohler A."/>
            <person name="Barry K."/>
            <person name="LaButti K."/>
            <person name="Morin E."/>
            <person name="Salamov A."/>
            <person name="Lipzen A."/>
            <person name="Mereny Z."/>
            <person name="Hegedus B."/>
            <person name="Baldrian P."/>
            <person name="Stursova M."/>
            <person name="Weitz H."/>
            <person name="Taylor A."/>
            <person name="Grigoriev I.V."/>
            <person name="Nagy L.G."/>
            <person name="Martin F."/>
            <person name="Kauserud H."/>
        </authorList>
    </citation>
    <scope>NUCLEOTIDE SEQUENCE</scope>
    <source>
        <strain evidence="2">9144</strain>
    </source>
</reference>
<feature type="region of interest" description="Disordered" evidence="1">
    <location>
        <begin position="1"/>
        <end position="32"/>
    </location>
</feature>
<name>A0AAD6Y4L6_9AGAR</name>
<feature type="region of interest" description="Disordered" evidence="1">
    <location>
        <begin position="375"/>
        <end position="401"/>
    </location>
</feature>
<evidence type="ECO:0000313" key="2">
    <source>
        <dbReference type="EMBL" id="KAJ7199033.1"/>
    </source>
</evidence>
<sequence>MPGAAMNPWERGAGGQLAARRTSTHRKSNYPAVPGQYSGKLFSLNGRNMLMRARRRNLIAFCALQRLCHLNEAKSMELQKQATDIQFLRASVWQGTHLHESSSHFLTMEHGSSVTDANDGGNAVSSLEKGLQRLARSRNARATSERGDLIHHERPKVGVEKPPGVAVHMLQRCDGYGFFWASVDGTLRSGVEDKRQVGGPTDTWFTERHSPLDATWLSREIKTLRRVYKNDSQGWSVSCGTALQSRKKFVDVRTRFPGSPWSPVAMLSVYSCSALSPGPVYVVQTMLQVSAIKPCGPTCGHAPRLSCAGPWQTLGSGVHSVTLHIHPPQPLPFLSCRPDPMCDLKIQAVRQKMNTNELKRLRRNFSCGAGCNRREVGGGNEQSEQLASGNERGASRNERYNEKYTEGVAPTVVQNTGYLHYVAATQNIRSVGTTPYSSGATAGRMRRERGVQPHQALPAPQLLAWSNAAGCCARHRLGNARDEAERQVGPGSKASPVAIQRARWLLSVFRELPAREFARRSHPEVCTQGGDAKYTSSMVQRDSRNRGQPPLSSAEPLRKSTRVLMVIDPRRDVVEATLETSMQPRSSAMQRVVARHGVERHAAARACGATSAECERGGRHGAAYGVVRGELTL</sequence>
<keyword evidence="3" id="KW-1185">Reference proteome</keyword>
<dbReference type="EMBL" id="JARJCW010000070">
    <property type="protein sequence ID" value="KAJ7199033.1"/>
    <property type="molecule type" value="Genomic_DNA"/>
</dbReference>
<proteinExistence type="predicted"/>